<comment type="similarity">
    <text evidence="10">Belongs to the PlsX family.</text>
</comment>
<dbReference type="NCBIfam" id="TIGR00182">
    <property type="entry name" value="plsX"/>
    <property type="match status" value="1"/>
</dbReference>
<keyword evidence="4 10" id="KW-0808">Transferase</keyword>
<comment type="pathway">
    <text evidence="10">Lipid metabolism; phospholipid metabolism.</text>
</comment>
<evidence type="ECO:0000256" key="2">
    <source>
        <dbReference type="ARBA" id="ARBA00022490"/>
    </source>
</evidence>
<dbReference type="PANTHER" id="PTHR30100">
    <property type="entry name" value="FATTY ACID/PHOSPHOLIPID SYNTHESIS PROTEIN PLSX"/>
    <property type="match status" value="1"/>
</dbReference>
<dbReference type="PANTHER" id="PTHR30100:SF1">
    <property type="entry name" value="PHOSPHATE ACYLTRANSFERASE"/>
    <property type="match status" value="1"/>
</dbReference>
<dbReference type="RefSeq" id="WP_057002228.1">
    <property type="nucleotide sequence ID" value="NZ_AZGA01000001.1"/>
</dbReference>
<evidence type="ECO:0000256" key="5">
    <source>
        <dbReference type="ARBA" id="ARBA00023098"/>
    </source>
</evidence>
<dbReference type="PIRSF" id="PIRSF002465">
    <property type="entry name" value="Phsphlp_syn_PlsX"/>
    <property type="match status" value="1"/>
</dbReference>
<evidence type="ECO:0000256" key="1">
    <source>
        <dbReference type="ARBA" id="ARBA00001232"/>
    </source>
</evidence>
<evidence type="ECO:0000256" key="7">
    <source>
        <dbReference type="ARBA" id="ARBA00023264"/>
    </source>
</evidence>
<comment type="function">
    <text evidence="10">Catalyzes the reversible formation of acyl-phosphate (acyl-PO(4)) from acyl-[acyl-carrier-protein] (acyl-ACP). This enzyme utilizes acyl-ACP as fatty acyl donor, but not acyl-CoA.</text>
</comment>
<dbReference type="GO" id="GO:0006633">
    <property type="term" value="P:fatty acid biosynthetic process"/>
    <property type="evidence" value="ECO:0007669"/>
    <property type="project" value="UniProtKB-UniRule"/>
</dbReference>
<dbReference type="GO" id="GO:0043811">
    <property type="term" value="F:phosphate:acyl-[acyl carrier protein] acyltransferase activity"/>
    <property type="evidence" value="ECO:0007669"/>
    <property type="project" value="UniProtKB-UniRule"/>
</dbReference>
<evidence type="ECO:0000256" key="9">
    <source>
        <dbReference type="ARBA" id="ARBA00046608"/>
    </source>
</evidence>
<keyword evidence="3 10" id="KW-0444">Lipid biosynthesis</keyword>
<keyword evidence="12" id="KW-1185">Reference proteome</keyword>
<sequence length="335" mass="35973">MKIAIDAMGGDNAPQAIIAGVQRARDEFDDTTFLVFGDEAQIKPLLTDNTRIEIHHTTEVITGEDEPVKSIRRKKQASMVLAAQAVKDGTADAFFSCGNTGAVLASGIFIVGRIKQIARPGLMPTLPTINTDDGFNLLDAGANASSKAEYLYQYGRMGGFYAEDVRGIKNPRIGLLNNGTEYDKGDDIHKEAYQLLKADKAINFIGNVEATNILNGPADVVVTDGFTGNAVLKTIEGTASAMMHILKHNLLESGLKVKIGAGLSKNAFKKVQAKFDTARYGGAVLIGVKAPVVKAHGASDERSVYYAMKQIHEMVAKKTVAKVITYFSSSKTDSK</sequence>
<dbReference type="eggNOG" id="COG0416">
    <property type="taxonomic scope" value="Bacteria"/>
</dbReference>
<reference evidence="11 12" key="1">
    <citation type="journal article" date="2015" name="Genome Announc.">
        <title>Expanding the biotechnology potential of lactobacilli through comparative genomics of 213 strains and associated genera.</title>
        <authorList>
            <person name="Sun Z."/>
            <person name="Harris H.M."/>
            <person name="McCann A."/>
            <person name="Guo C."/>
            <person name="Argimon S."/>
            <person name="Zhang W."/>
            <person name="Yang X."/>
            <person name="Jeffery I.B."/>
            <person name="Cooney J.C."/>
            <person name="Kagawa T.F."/>
            <person name="Liu W."/>
            <person name="Song Y."/>
            <person name="Salvetti E."/>
            <person name="Wrobel A."/>
            <person name="Rasinkangas P."/>
            <person name="Parkhill J."/>
            <person name="Rea M.C."/>
            <person name="O'Sullivan O."/>
            <person name="Ritari J."/>
            <person name="Douillard F.P."/>
            <person name="Paul Ross R."/>
            <person name="Yang R."/>
            <person name="Briner A.E."/>
            <person name="Felis G.E."/>
            <person name="de Vos W.M."/>
            <person name="Barrangou R."/>
            <person name="Klaenhammer T.R."/>
            <person name="Caufield P.W."/>
            <person name="Cui Y."/>
            <person name="Zhang H."/>
            <person name="O'Toole P.W."/>
        </authorList>
    </citation>
    <scope>NUCLEOTIDE SEQUENCE [LARGE SCALE GENOMIC DNA]</scope>
    <source>
        <strain evidence="11 12">DSM 18527</strain>
    </source>
</reference>
<dbReference type="PATRIC" id="fig|1423734.3.peg.2244"/>
<name>A0A0R1Y460_9LACO</name>
<evidence type="ECO:0000256" key="3">
    <source>
        <dbReference type="ARBA" id="ARBA00022516"/>
    </source>
</evidence>
<evidence type="ECO:0000313" key="12">
    <source>
        <dbReference type="Proteomes" id="UP000051236"/>
    </source>
</evidence>
<keyword evidence="7 10" id="KW-1208">Phospholipid metabolism</keyword>
<evidence type="ECO:0000256" key="6">
    <source>
        <dbReference type="ARBA" id="ARBA00023209"/>
    </source>
</evidence>
<dbReference type="SUPFAM" id="SSF53659">
    <property type="entry name" value="Isocitrate/Isopropylmalate dehydrogenase-like"/>
    <property type="match status" value="1"/>
</dbReference>
<evidence type="ECO:0000256" key="8">
    <source>
        <dbReference type="ARBA" id="ARBA00024069"/>
    </source>
</evidence>
<dbReference type="AlphaFoldDB" id="A0A0R1Y460"/>
<accession>A0A0R1Y460</accession>
<evidence type="ECO:0000313" key="11">
    <source>
        <dbReference type="EMBL" id="KRM36817.1"/>
    </source>
</evidence>
<dbReference type="InterPro" id="IPR003664">
    <property type="entry name" value="FA_synthesis"/>
</dbReference>
<comment type="catalytic activity">
    <reaction evidence="1 10">
        <text>a fatty acyl-[ACP] + phosphate = an acyl phosphate + holo-[ACP]</text>
        <dbReference type="Rhea" id="RHEA:42292"/>
        <dbReference type="Rhea" id="RHEA-COMP:9685"/>
        <dbReference type="Rhea" id="RHEA-COMP:14125"/>
        <dbReference type="ChEBI" id="CHEBI:43474"/>
        <dbReference type="ChEBI" id="CHEBI:59918"/>
        <dbReference type="ChEBI" id="CHEBI:64479"/>
        <dbReference type="ChEBI" id="CHEBI:138651"/>
        <dbReference type="EC" id="2.3.1.274"/>
    </reaction>
</comment>
<dbReference type="GO" id="GO:0008654">
    <property type="term" value="P:phospholipid biosynthetic process"/>
    <property type="evidence" value="ECO:0007669"/>
    <property type="project" value="UniProtKB-KW"/>
</dbReference>
<comment type="caution">
    <text evidence="11">The sequence shown here is derived from an EMBL/GenBank/DDBJ whole genome shotgun (WGS) entry which is preliminary data.</text>
</comment>
<dbReference type="GO" id="GO:0005737">
    <property type="term" value="C:cytoplasm"/>
    <property type="evidence" value="ECO:0007669"/>
    <property type="project" value="UniProtKB-SubCell"/>
</dbReference>
<dbReference type="EMBL" id="AZGA01000001">
    <property type="protein sequence ID" value="KRM36817.1"/>
    <property type="molecule type" value="Genomic_DNA"/>
</dbReference>
<dbReference type="STRING" id="1423734.FC83_GL002221"/>
<gene>
    <name evidence="10" type="primary">plsX</name>
    <name evidence="11" type="ORF">FC83_GL002221</name>
</gene>
<dbReference type="Pfam" id="PF02504">
    <property type="entry name" value="FA_synthesis"/>
    <property type="match status" value="1"/>
</dbReference>
<comment type="subcellular location">
    <subcellularLocation>
        <location evidence="10">Cytoplasm</location>
    </subcellularLocation>
    <text evidence="10">Associated with the membrane possibly through PlsY.</text>
</comment>
<evidence type="ECO:0000256" key="10">
    <source>
        <dbReference type="HAMAP-Rule" id="MF_00019"/>
    </source>
</evidence>
<protein>
    <recommendedName>
        <fullName evidence="8 10">Phosphate acyltransferase</fullName>
        <ecNumber evidence="8 10">2.3.1.274</ecNumber>
    </recommendedName>
    <alternativeName>
        <fullName evidence="10">Acyl-ACP phosphotransacylase</fullName>
    </alternativeName>
    <alternativeName>
        <fullName evidence="10">Acyl-[acyl-carrier-protein]--phosphate acyltransferase</fullName>
    </alternativeName>
    <alternativeName>
        <fullName evidence="10">Phosphate-acyl-ACP acyltransferase</fullName>
    </alternativeName>
</protein>
<dbReference type="InterPro" id="IPR012281">
    <property type="entry name" value="Phospholipid_synth_PlsX-like"/>
</dbReference>
<dbReference type="EC" id="2.3.1.274" evidence="8 10"/>
<keyword evidence="6 10" id="KW-0594">Phospholipid biosynthesis</keyword>
<proteinExistence type="inferred from homology"/>
<keyword evidence="2 10" id="KW-0963">Cytoplasm</keyword>
<evidence type="ECO:0000256" key="4">
    <source>
        <dbReference type="ARBA" id="ARBA00022679"/>
    </source>
</evidence>
<comment type="subunit">
    <text evidence="9 10">Homodimer. Probably interacts with PlsY.</text>
</comment>
<organism evidence="11 12">
    <name type="scientific">Agrilactobacillus composti DSM 18527 = JCM 14202</name>
    <dbReference type="NCBI Taxonomy" id="1423734"/>
    <lineage>
        <taxon>Bacteria</taxon>
        <taxon>Bacillati</taxon>
        <taxon>Bacillota</taxon>
        <taxon>Bacilli</taxon>
        <taxon>Lactobacillales</taxon>
        <taxon>Lactobacillaceae</taxon>
        <taxon>Agrilactobacillus</taxon>
    </lineage>
</organism>
<dbReference type="Proteomes" id="UP000051236">
    <property type="component" value="Unassembled WGS sequence"/>
</dbReference>
<keyword evidence="5 10" id="KW-0443">Lipid metabolism</keyword>
<dbReference type="Gene3D" id="3.40.718.10">
    <property type="entry name" value="Isopropylmalate Dehydrogenase"/>
    <property type="match status" value="1"/>
</dbReference>
<dbReference type="HAMAP" id="MF_00019">
    <property type="entry name" value="PlsX"/>
    <property type="match status" value="1"/>
</dbReference>
<dbReference type="UniPathway" id="UPA00085"/>